<dbReference type="SUPFAM" id="SSF52540">
    <property type="entry name" value="P-loop containing nucleoside triphosphate hydrolases"/>
    <property type="match status" value="1"/>
</dbReference>
<feature type="non-terminal residue" evidence="3">
    <location>
        <position position="281"/>
    </location>
</feature>
<sequence>EYERFMPWKSADGKSVISSDLDQLKTLVNAVFNKKIIIDLISNFIVFENEEGKYNKKLASYHQYFAVNKAVEKTIEASDIKGDGRSGVIWHTQGSGKSLTMVFYTGKLVLTLNNPTIVLLTDRNDLDDQLFGVFSRCSDILRQTPVQADSRERLKGLLSVASGGIIFTTIQKFFPDEKGAKYPQLSDRSNIIVIADEAHRSQYDFIDGYARHIRDALPNASFIGFTGTPLERDDKNTPEIFGNYIDIYDIERAIADGSTVGIYYESRLAKLKLNENEVPGI</sequence>
<keyword evidence="1" id="KW-0680">Restriction system</keyword>
<evidence type="ECO:0000259" key="2">
    <source>
        <dbReference type="PROSITE" id="PS51192"/>
    </source>
</evidence>
<feature type="non-terminal residue" evidence="3">
    <location>
        <position position="1"/>
    </location>
</feature>
<comment type="caution">
    <text evidence="3">The sequence shown here is derived from an EMBL/GenBank/DDBJ whole genome shotgun (WGS) entry which is preliminary data.</text>
</comment>
<feature type="domain" description="Helicase ATP-binding" evidence="2">
    <location>
        <begin position="78"/>
        <end position="247"/>
    </location>
</feature>
<reference evidence="3" key="1">
    <citation type="journal article" date="2014" name="Front. Microbiol.">
        <title>High frequency of phylogenetically diverse reductive dehalogenase-homologous genes in deep subseafloor sedimentary metagenomes.</title>
        <authorList>
            <person name="Kawai M."/>
            <person name="Futagami T."/>
            <person name="Toyoda A."/>
            <person name="Takaki Y."/>
            <person name="Nishi S."/>
            <person name="Hori S."/>
            <person name="Arai W."/>
            <person name="Tsubouchi T."/>
            <person name="Morono Y."/>
            <person name="Uchiyama I."/>
            <person name="Ito T."/>
            <person name="Fujiyama A."/>
            <person name="Inagaki F."/>
            <person name="Takami H."/>
        </authorList>
    </citation>
    <scope>NUCLEOTIDE SEQUENCE</scope>
    <source>
        <strain evidence="3">Expedition CK06-06</strain>
    </source>
</reference>
<dbReference type="InterPro" id="IPR040980">
    <property type="entry name" value="SWI2_SNF2"/>
</dbReference>
<dbReference type="AlphaFoldDB" id="X1FZH8"/>
<dbReference type="PANTHER" id="PTHR30195">
    <property type="entry name" value="TYPE I SITE-SPECIFIC DEOXYRIBONUCLEASE PROTEIN SUBUNIT M AND R"/>
    <property type="match status" value="1"/>
</dbReference>
<accession>X1FZH8</accession>
<dbReference type="PROSITE" id="PS51192">
    <property type="entry name" value="HELICASE_ATP_BIND_1"/>
    <property type="match status" value="1"/>
</dbReference>
<name>X1FZH8_9ZZZZ</name>
<evidence type="ECO:0000256" key="1">
    <source>
        <dbReference type="ARBA" id="ARBA00022747"/>
    </source>
</evidence>
<gene>
    <name evidence="3" type="ORF">S03H2_35823</name>
</gene>
<organism evidence="3">
    <name type="scientific">marine sediment metagenome</name>
    <dbReference type="NCBI Taxonomy" id="412755"/>
    <lineage>
        <taxon>unclassified sequences</taxon>
        <taxon>metagenomes</taxon>
        <taxon>ecological metagenomes</taxon>
    </lineage>
</organism>
<proteinExistence type="predicted"/>
<dbReference type="InterPro" id="IPR014001">
    <property type="entry name" value="Helicase_ATP-bd"/>
</dbReference>
<dbReference type="InterPro" id="IPR027417">
    <property type="entry name" value="P-loop_NTPase"/>
</dbReference>
<dbReference type="GO" id="GO:0009307">
    <property type="term" value="P:DNA restriction-modification system"/>
    <property type="evidence" value="ECO:0007669"/>
    <property type="project" value="UniProtKB-KW"/>
</dbReference>
<dbReference type="PANTHER" id="PTHR30195:SF15">
    <property type="entry name" value="TYPE I RESTRICTION ENZYME HINDI ENDONUCLEASE SUBUNIT"/>
    <property type="match status" value="1"/>
</dbReference>
<dbReference type="EMBL" id="BARU01021936">
    <property type="protein sequence ID" value="GAH51046.1"/>
    <property type="molecule type" value="Genomic_DNA"/>
</dbReference>
<dbReference type="Gene3D" id="3.40.50.300">
    <property type="entry name" value="P-loop containing nucleotide triphosphate hydrolases"/>
    <property type="match status" value="1"/>
</dbReference>
<dbReference type="SMART" id="SM00487">
    <property type="entry name" value="DEXDc"/>
    <property type="match status" value="1"/>
</dbReference>
<evidence type="ECO:0000313" key="3">
    <source>
        <dbReference type="EMBL" id="GAH51046.1"/>
    </source>
</evidence>
<protein>
    <recommendedName>
        <fullName evidence="2">Helicase ATP-binding domain-containing protein</fullName>
    </recommendedName>
</protein>
<dbReference type="Pfam" id="PF18766">
    <property type="entry name" value="SWI2_SNF2"/>
    <property type="match status" value="1"/>
</dbReference>
<dbReference type="InterPro" id="IPR051268">
    <property type="entry name" value="Type-I_R_enzyme_R_subunit"/>
</dbReference>
<dbReference type="CDD" id="cd18030">
    <property type="entry name" value="DEXHc_RE_I_HsdR"/>
    <property type="match status" value="1"/>
</dbReference>